<proteinExistence type="predicted"/>
<dbReference type="EMBL" id="JAPJDO010000009">
    <property type="protein sequence ID" value="MCX2937591.1"/>
    <property type="molecule type" value="Genomic_DNA"/>
</dbReference>
<evidence type="ECO:0000313" key="1">
    <source>
        <dbReference type="EMBL" id="MCX2937591.1"/>
    </source>
</evidence>
<reference evidence="1 2" key="1">
    <citation type="submission" date="2022-11" db="EMBL/GenBank/DDBJ databases">
        <title>Mycobacterium sp. nov.</title>
        <authorList>
            <person name="Papic B."/>
            <person name="Spicic S."/>
            <person name="Duvnjak S."/>
        </authorList>
    </citation>
    <scope>NUCLEOTIDE SEQUENCE [LARGE SCALE GENOMIC DNA]</scope>
    <source>
        <strain evidence="1 2">CVI_P4</strain>
    </source>
</reference>
<organism evidence="1 2">
    <name type="scientific">Mycobacterium pinniadriaticum</name>
    <dbReference type="NCBI Taxonomy" id="2994102"/>
    <lineage>
        <taxon>Bacteria</taxon>
        <taxon>Bacillati</taxon>
        <taxon>Actinomycetota</taxon>
        <taxon>Actinomycetes</taxon>
        <taxon>Mycobacteriales</taxon>
        <taxon>Mycobacteriaceae</taxon>
        <taxon>Mycobacterium</taxon>
    </lineage>
</organism>
<comment type="caution">
    <text evidence="1">The sequence shown here is derived from an EMBL/GenBank/DDBJ whole genome shotgun (WGS) entry which is preliminary data.</text>
</comment>
<protein>
    <submittedName>
        <fullName evidence="1">Uncharacterized protein</fullName>
    </submittedName>
</protein>
<gene>
    <name evidence="1" type="ORF">ORI27_12850</name>
</gene>
<name>A0ABT3SDJ8_9MYCO</name>
<sequence length="465" mass="49920">MAMQIRSEFELPTLQILLDPQRTNFSEAVFRVLLGTQTPDEVARCSLGDLGLPAAMTGLNPVDDHNLSIPAEVVEALQRAAGTLGRSPLPPQDALWLEFPSPRGSLYIMPWERILAPLGRPLIRLPNHLVRPQAPGDALEVAICATTSQESSTLKKLPDILDHLVAQYLQHAASRAVTVHIFTDPSWFGAVQKRLDAYGDSVVLHDPAGAVGYDPRSNVSNTGSAVQISSPWLLWMRDNLGTRPFDWVHFVGPGYLAGDRGALAVATSPVVGQTKQGSRSIGPGELNTFLSQVGAWGLGLSGPLGGSADVGLRELADAVTLMRPCVTIEHCLDVDPASADFGTLLETVFRPGSALNHPVPAVTCWAHPQFVQYPDDYRYDLGLNTDGSSAFVSELTKAALAQSDTPTWIASASRVMESQQMRWLPNSADVAADPAAVTALQNVADLIERHVGQTFPQRLADGGEP</sequence>
<evidence type="ECO:0000313" key="2">
    <source>
        <dbReference type="Proteomes" id="UP001300745"/>
    </source>
</evidence>
<dbReference type="Proteomes" id="UP001300745">
    <property type="component" value="Unassembled WGS sequence"/>
</dbReference>
<accession>A0ABT3SDJ8</accession>
<dbReference type="RefSeq" id="WP_265997244.1">
    <property type="nucleotide sequence ID" value="NZ_JAPJDN010000009.1"/>
</dbReference>
<keyword evidence="2" id="KW-1185">Reference proteome</keyword>